<organism evidence="2">
    <name type="scientific">Arundo donax</name>
    <name type="common">Giant reed</name>
    <name type="synonym">Donax arundinaceus</name>
    <dbReference type="NCBI Taxonomy" id="35708"/>
    <lineage>
        <taxon>Eukaryota</taxon>
        <taxon>Viridiplantae</taxon>
        <taxon>Streptophyta</taxon>
        <taxon>Embryophyta</taxon>
        <taxon>Tracheophyta</taxon>
        <taxon>Spermatophyta</taxon>
        <taxon>Magnoliopsida</taxon>
        <taxon>Liliopsida</taxon>
        <taxon>Poales</taxon>
        <taxon>Poaceae</taxon>
        <taxon>PACMAD clade</taxon>
        <taxon>Arundinoideae</taxon>
        <taxon>Arundineae</taxon>
        <taxon>Arundo</taxon>
    </lineage>
</organism>
<evidence type="ECO:0000313" key="2">
    <source>
        <dbReference type="EMBL" id="JAD50986.1"/>
    </source>
</evidence>
<dbReference type="EMBL" id="GBRH01246909">
    <property type="protein sequence ID" value="JAD50986.1"/>
    <property type="molecule type" value="Transcribed_RNA"/>
</dbReference>
<feature type="region of interest" description="Disordered" evidence="1">
    <location>
        <begin position="1"/>
        <end position="25"/>
    </location>
</feature>
<sequence>MESSAKSAAVNSSAPGGNTELASGP</sequence>
<reference evidence="2" key="2">
    <citation type="journal article" date="2015" name="Data Brief">
        <title>Shoot transcriptome of the giant reed, Arundo donax.</title>
        <authorList>
            <person name="Barrero R.A."/>
            <person name="Guerrero F.D."/>
            <person name="Moolhuijzen P."/>
            <person name="Goolsby J.A."/>
            <person name="Tidwell J."/>
            <person name="Bellgard S.E."/>
            <person name="Bellgard M.I."/>
        </authorList>
    </citation>
    <scope>NUCLEOTIDE SEQUENCE</scope>
    <source>
        <tissue evidence="2">Shoot tissue taken approximately 20 cm above the soil surface</tissue>
    </source>
</reference>
<feature type="compositionally biased region" description="Low complexity" evidence="1">
    <location>
        <begin position="1"/>
        <end position="14"/>
    </location>
</feature>
<evidence type="ECO:0000256" key="1">
    <source>
        <dbReference type="SAM" id="MobiDB-lite"/>
    </source>
</evidence>
<protein>
    <submittedName>
        <fullName evidence="2">Uncharacterized protein</fullName>
    </submittedName>
</protein>
<dbReference type="AlphaFoldDB" id="A0A0A9AIK5"/>
<name>A0A0A9AIK5_ARUDO</name>
<accession>A0A0A9AIK5</accession>
<reference evidence="2" key="1">
    <citation type="submission" date="2014-09" db="EMBL/GenBank/DDBJ databases">
        <authorList>
            <person name="Magalhaes I.L.F."/>
            <person name="Oliveira U."/>
            <person name="Santos F.R."/>
            <person name="Vidigal T.H.D.A."/>
            <person name="Brescovit A.D."/>
            <person name="Santos A.J."/>
        </authorList>
    </citation>
    <scope>NUCLEOTIDE SEQUENCE</scope>
    <source>
        <tissue evidence="2">Shoot tissue taken approximately 20 cm above the soil surface</tissue>
    </source>
</reference>
<proteinExistence type="predicted"/>